<reference evidence="2 3" key="1">
    <citation type="submission" date="2018-10" db="EMBL/GenBank/DDBJ databases">
        <authorList>
            <person name="Ekblom R."/>
            <person name="Jareborg N."/>
        </authorList>
    </citation>
    <scope>NUCLEOTIDE SEQUENCE [LARGE SCALE GENOMIC DNA]</scope>
    <source>
        <tissue evidence="2">Muscle</tissue>
    </source>
</reference>
<gene>
    <name evidence="2" type="ORF">BN2614_LOCUS3</name>
</gene>
<proteinExistence type="predicted"/>
<feature type="compositionally biased region" description="Low complexity" evidence="1">
    <location>
        <begin position="80"/>
        <end position="89"/>
    </location>
</feature>
<sequence>MAAGRRRLPPPAAATMAPSRDARPRRRPAPAPAAAGALGEPHQGGCAEAPASRRRRGSHEPRGRLWARRRPQRTGPCRPAALRRLTLTRGPWRRKRTPLRRPNSVLPSPTQLKPPSPSWE</sequence>
<comment type="caution">
    <text evidence="2">The sequence shown here is derived from an EMBL/GenBank/DDBJ whole genome shotgun (WGS) entry which is preliminary data.</text>
</comment>
<evidence type="ECO:0000256" key="1">
    <source>
        <dbReference type="SAM" id="MobiDB-lite"/>
    </source>
</evidence>
<keyword evidence="3" id="KW-1185">Reference proteome</keyword>
<dbReference type="Proteomes" id="UP000269945">
    <property type="component" value="Unassembled WGS sequence"/>
</dbReference>
<accession>A0A9X9LC72</accession>
<dbReference type="EMBL" id="CYRY02000225">
    <property type="protein sequence ID" value="VCW49219.1"/>
    <property type="molecule type" value="Genomic_DNA"/>
</dbReference>
<evidence type="ECO:0000313" key="2">
    <source>
        <dbReference type="EMBL" id="VCW49219.1"/>
    </source>
</evidence>
<feature type="region of interest" description="Disordered" evidence="1">
    <location>
        <begin position="1"/>
        <end position="120"/>
    </location>
</feature>
<name>A0A9X9LC72_GULGU</name>
<organism evidence="2 3">
    <name type="scientific">Gulo gulo</name>
    <name type="common">Wolverine</name>
    <name type="synonym">Gluton</name>
    <dbReference type="NCBI Taxonomy" id="48420"/>
    <lineage>
        <taxon>Eukaryota</taxon>
        <taxon>Metazoa</taxon>
        <taxon>Chordata</taxon>
        <taxon>Craniata</taxon>
        <taxon>Vertebrata</taxon>
        <taxon>Euteleostomi</taxon>
        <taxon>Mammalia</taxon>
        <taxon>Eutheria</taxon>
        <taxon>Laurasiatheria</taxon>
        <taxon>Carnivora</taxon>
        <taxon>Caniformia</taxon>
        <taxon>Musteloidea</taxon>
        <taxon>Mustelidae</taxon>
        <taxon>Guloninae</taxon>
        <taxon>Gulo</taxon>
    </lineage>
</organism>
<protein>
    <submittedName>
        <fullName evidence="2">Uncharacterized protein</fullName>
    </submittedName>
</protein>
<evidence type="ECO:0000313" key="3">
    <source>
        <dbReference type="Proteomes" id="UP000269945"/>
    </source>
</evidence>
<dbReference type="AlphaFoldDB" id="A0A9X9LC72"/>